<reference evidence="3 4" key="1">
    <citation type="submission" date="2017-04" db="EMBL/GenBank/DDBJ databases">
        <title>Draft Aigarchaeota genome from a New Zealand hot spring.</title>
        <authorList>
            <person name="Reysenbach A.-L."/>
            <person name="Donaho J.A."/>
            <person name="Gerhart J."/>
            <person name="Kelley J.F."/>
            <person name="Kouba K."/>
            <person name="Podar M."/>
            <person name="Stott M."/>
        </authorList>
    </citation>
    <scope>NUCLEOTIDE SEQUENCE [LARGE SCALE GENOMIC DNA]</scope>
    <source>
        <strain evidence="3">NZ13_MG1</strain>
    </source>
</reference>
<evidence type="ECO:0000256" key="2">
    <source>
        <dbReference type="ARBA" id="ARBA00022679"/>
    </source>
</evidence>
<evidence type="ECO:0008006" key="5">
    <source>
        <dbReference type="Google" id="ProtNLM"/>
    </source>
</evidence>
<gene>
    <name evidence="3" type="ORF">B9J98_06500</name>
</gene>
<dbReference type="GO" id="GO:0005737">
    <property type="term" value="C:cytoplasm"/>
    <property type="evidence" value="ECO:0007669"/>
    <property type="project" value="TreeGrafter"/>
</dbReference>
<dbReference type="SUPFAM" id="SSF52467">
    <property type="entry name" value="DHS-like NAD/FAD-binding domain"/>
    <property type="match status" value="1"/>
</dbReference>
<protein>
    <recommendedName>
        <fullName evidence="5">Deoxyhypusine synthase</fullName>
    </recommendedName>
</protein>
<organism evidence="3 4">
    <name type="scientific">Candidatus Terraquivivens tikiterensis</name>
    <dbReference type="NCBI Taxonomy" id="1980982"/>
    <lineage>
        <taxon>Archaea</taxon>
        <taxon>Nitrososphaerota</taxon>
        <taxon>Candidatus Wolframiiraptoraceae</taxon>
        <taxon>Candidatus Terraquivivens</taxon>
    </lineage>
</organism>
<dbReference type="InterPro" id="IPR036982">
    <property type="entry name" value="Deoxyhypusine_synthase_sf"/>
</dbReference>
<dbReference type="Gene3D" id="3.40.910.10">
    <property type="entry name" value="Deoxyhypusine synthase"/>
    <property type="match status" value="1"/>
</dbReference>
<evidence type="ECO:0000313" key="4">
    <source>
        <dbReference type="Proteomes" id="UP000244066"/>
    </source>
</evidence>
<dbReference type="PANTHER" id="PTHR11703">
    <property type="entry name" value="DEOXYHYPUSINE SYNTHASE"/>
    <property type="match status" value="1"/>
</dbReference>
<comment type="caution">
    <text evidence="3">The sequence shown here is derived from an EMBL/GenBank/DDBJ whole genome shotgun (WGS) entry which is preliminary data.</text>
</comment>
<sequence>MKELGKLDLDYTIGYYELLKRFSQIGMVARELGRALSIMVSMYSDGGCHRLLGIAGAAIASGLRPLITKLIRLGFVNTIVTTGANITHDIIEAIGGKHFVLEQDEMDDVKLARRGIFRIYNIGVTKESYIMLEKFVDKTFEGVSGVFSSPEITKILASRINDKDSFLRTSYEMGVEVFSPAMADSIIGSQIRFRTGGRVKLDALSDVSRLVERVWASKRTGAIFLGGGTPKHFIMMAANAADRPLSYAVQITTDREEHGGLSGARLEEAKSWGKVMEGGMVANVCLDMSVALPLLVLAFEEWVRQKRS</sequence>
<dbReference type="Pfam" id="PF01916">
    <property type="entry name" value="DS"/>
    <property type="match status" value="1"/>
</dbReference>
<evidence type="ECO:0000256" key="1">
    <source>
        <dbReference type="ARBA" id="ARBA00009892"/>
    </source>
</evidence>
<dbReference type="Proteomes" id="UP000244066">
    <property type="component" value="Unassembled WGS sequence"/>
</dbReference>
<dbReference type="InterPro" id="IPR029035">
    <property type="entry name" value="DHS-like_NAD/FAD-binding_dom"/>
</dbReference>
<evidence type="ECO:0000313" key="3">
    <source>
        <dbReference type="EMBL" id="PUA31405.1"/>
    </source>
</evidence>
<name>A0A2R7Y1I4_9ARCH</name>
<dbReference type="GO" id="GO:0034038">
    <property type="term" value="F:deoxyhypusine synthase activity"/>
    <property type="evidence" value="ECO:0007669"/>
    <property type="project" value="TreeGrafter"/>
</dbReference>
<dbReference type="EMBL" id="NDWU01000018">
    <property type="protein sequence ID" value="PUA31405.1"/>
    <property type="molecule type" value="Genomic_DNA"/>
</dbReference>
<dbReference type="InterPro" id="IPR002773">
    <property type="entry name" value="Deoxyhypusine_synthase"/>
</dbReference>
<dbReference type="AlphaFoldDB" id="A0A2R7Y1I4"/>
<keyword evidence="2" id="KW-0808">Transferase</keyword>
<dbReference type="PANTHER" id="PTHR11703:SF2">
    <property type="entry name" value="DEOXYHYPUSINE SYNTHASE-LIKE PROTEIN"/>
    <property type="match status" value="1"/>
</dbReference>
<proteinExistence type="inferred from homology"/>
<comment type="similarity">
    <text evidence="1">Belongs to the deoxyhypusine synthase family.</text>
</comment>
<accession>A0A2R7Y1I4</accession>